<feature type="transmembrane region" description="Helical" evidence="6">
    <location>
        <begin position="131"/>
        <end position="156"/>
    </location>
</feature>
<sequence length="318" mass="31932">MSFSGMAFLLSLAVIFVNGWTDAPNAIATAVASGALSFRRAAGLAALCNLAGAVLSTLFFPAVARTVWSLAGSSGAAPVDLCAVFSAIVLWAAAAWRLGIPTSESHALLGGLAGAALAIPGGWTALDPAPWLAALAGLVLSLVLGFCLGGLSLPLLRGLSPKALRLGQIAGAAGMAFLHGAQDGQKFAGLLLFALPPHSVLSPAGAAFLCAAVMALGTLLGGRPIVEKVGKDLVPIRPLSGLSADVGGGIALLFCTIAGLPVSTTHAKTAAVAGAGRADGQQVDRKCWRELSLTWLFTFPGCGVLAFLLARLSALFSL</sequence>
<evidence type="ECO:0000313" key="7">
    <source>
        <dbReference type="EMBL" id="HIW93797.1"/>
    </source>
</evidence>
<evidence type="ECO:0000256" key="3">
    <source>
        <dbReference type="ARBA" id="ARBA00022692"/>
    </source>
</evidence>
<dbReference type="PANTHER" id="PTHR11101">
    <property type="entry name" value="PHOSPHATE TRANSPORTER"/>
    <property type="match status" value="1"/>
</dbReference>
<keyword evidence="4 6" id="KW-1133">Transmembrane helix</keyword>
<comment type="caution">
    <text evidence="7">The sequence shown here is derived from an EMBL/GenBank/DDBJ whole genome shotgun (WGS) entry which is preliminary data.</text>
</comment>
<accession>A0A9D1RU66</accession>
<dbReference type="EMBL" id="DXGA01000099">
    <property type="protein sequence ID" value="HIW93797.1"/>
    <property type="molecule type" value="Genomic_DNA"/>
</dbReference>
<evidence type="ECO:0000313" key="8">
    <source>
        <dbReference type="Proteomes" id="UP000824192"/>
    </source>
</evidence>
<dbReference type="Pfam" id="PF01384">
    <property type="entry name" value="PHO4"/>
    <property type="match status" value="2"/>
</dbReference>
<evidence type="ECO:0000256" key="2">
    <source>
        <dbReference type="ARBA" id="ARBA00022448"/>
    </source>
</evidence>
<keyword evidence="5 6" id="KW-0472">Membrane</keyword>
<reference evidence="7" key="2">
    <citation type="submission" date="2021-04" db="EMBL/GenBank/DDBJ databases">
        <authorList>
            <person name="Gilroy R."/>
        </authorList>
    </citation>
    <scope>NUCLEOTIDE SEQUENCE</scope>
    <source>
        <strain evidence="7">ChiGjej6B6-1540</strain>
    </source>
</reference>
<keyword evidence="2" id="KW-0813">Transport</keyword>
<evidence type="ECO:0000256" key="5">
    <source>
        <dbReference type="ARBA" id="ARBA00023136"/>
    </source>
</evidence>
<feature type="transmembrane region" description="Helical" evidence="6">
    <location>
        <begin position="76"/>
        <end position="96"/>
    </location>
</feature>
<dbReference type="GO" id="GO:0035435">
    <property type="term" value="P:phosphate ion transmembrane transport"/>
    <property type="evidence" value="ECO:0007669"/>
    <property type="project" value="TreeGrafter"/>
</dbReference>
<dbReference type="GO" id="GO:0016020">
    <property type="term" value="C:membrane"/>
    <property type="evidence" value="ECO:0007669"/>
    <property type="project" value="UniProtKB-SubCell"/>
</dbReference>
<keyword evidence="3 6" id="KW-0812">Transmembrane</keyword>
<dbReference type="GO" id="GO:0005315">
    <property type="term" value="F:phosphate transmembrane transporter activity"/>
    <property type="evidence" value="ECO:0007669"/>
    <property type="project" value="InterPro"/>
</dbReference>
<evidence type="ECO:0000256" key="4">
    <source>
        <dbReference type="ARBA" id="ARBA00022989"/>
    </source>
</evidence>
<reference evidence="7" key="1">
    <citation type="journal article" date="2021" name="PeerJ">
        <title>Extensive microbial diversity within the chicken gut microbiome revealed by metagenomics and culture.</title>
        <authorList>
            <person name="Gilroy R."/>
            <person name="Ravi A."/>
            <person name="Getino M."/>
            <person name="Pursley I."/>
            <person name="Horton D.L."/>
            <person name="Alikhan N.F."/>
            <person name="Baker D."/>
            <person name="Gharbi K."/>
            <person name="Hall N."/>
            <person name="Watson M."/>
            <person name="Adriaenssens E.M."/>
            <person name="Foster-Nyarko E."/>
            <person name="Jarju S."/>
            <person name="Secka A."/>
            <person name="Antonio M."/>
            <person name="Oren A."/>
            <person name="Chaudhuri R.R."/>
            <person name="La Ragione R."/>
            <person name="Hildebrand F."/>
            <person name="Pallen M.J."/>
        </authorList>
    </citation>
    <scope>NUCLEOTIDE SEQUENCE</scope>
    <source>
        <strain evidence="7">ChiGjej6B6-1540</strain>
    </source>
</reference>
<feature type="transmembrane region" description="Helical" evidence="6">
    <location>
        <begin position="201"/>
        <end position="221"/>
    </location>
</feature>
<name>A0A9D1RU66_9FIRM</name>
<gene>
    <name evidence="7" type="ORF">H9868_04565</name>
</gene>
<evidence type="ECO:0000256" key="6">
    <source>
        <dbReference type="SAM" id="Phobius"/>
    </source>
</evidence>
<feature type="transmembrane region" description="Helical" evidence="6">
    <location>
        <begin position="163"/>
        <end position="181"/>
    </location>
</feature>
<feature type="transmembrane region" description="Helical" evidence="6">
    <location>
        <begin position="295"/>
        <end position="316"/>
    </location>
</feature>
<dbReference type="AlphaFoldDB" id="A0A9D1RU66"/>
<dbReference type="Proteomes" id="UP000824192">
    <property type="component" value="Unassembled WGS sequence"/>
</dbReference>
<organism evidence="7 8">
    <name type="scientific">Candidatus Flavonifractor merdipullorum</name>
    <dbReference type="NCBI Taxonomy" id="2838590"/>
    <lineage>
        <taxon>Bacteria</taxon>
        <taxon>Bacillati</taxon>
        <taxon>Bacillota</taxon>
        <taxon>Clostridia</taxon>
        <taxon>Eubacteriales</taxon>
        <taxon>Oscillospiraceae</taxon>
        <taxon>Flavonifractor</taxon>
    </lineage>
</organism>
<feature type="transmembrane region" description="Helical" evidence="6">
    <location>
        <begin position="44"/>
        <end position="64"/>
    </location>
</feature>
<protein>
    <submittedName>
        <fullName evidence="7">Inorganic phosphate transporter</fullName>
    </submittedName>
</protein>
<proteinExistence type="predicted"/>
<dbReference type="InterPro" id="IPR001204">
    <property type="entry name" value="Phos_transporter"/>
</dbReference>
<dbReference type="PANTHER" id="PTHR11101:SF80">
    <property type="entry name" value="PHOSPHATE TRANSPORTER"/>
    <property type="match status" value="1"/>
</dbReference>
<evidence type="ECO:0000256" key="1">
    <source>
        <dbReference type="ARBA" id="ARBA00004141"/>
    </source>
</evidence>
<comment type="subcellular location">
    <subcellularLocation>
        <location evidence="1">Membrane</location>
        <topology evidence="1">Multi-pass membrane protein</topology>
    </subcellularLocation>
</comment>